<sequence length="262" mass="27159">MLLRLVAAGVRQQTAYPLAALAGLVANVTFGFLKVAVLLATVEAAGGELNGYDAGTMSAYIWISQGLLGSVNLFGRTEIAERIKSGDVVVDFLRPLDVHAAAVATDVGRSLWALLPRGVPSVVIGAVVVGMAVPTSVAGFLLGAVSMVLGIVVSCTTVYLVAATGFWLVETRGVQILYMVVSGFLAGLFVPIGLFPTPLFAVASATPFPSMMMYPVDVLSGRVAGWDAVGLVAAQAGWLVVTAALGQQMTRRGRHKLEVQGG</sequence>
<protein>
    <submittedName>
        <fullName evidence="2">ABC-2 family transporter protein</fullName>
    </submittedName>
</protein>
<keyword evidence="1" id="KW-0472">Membrane</keyword>
<proteinExistence type="predicted"/>
<feature type="transmembrane region" description="Helical" evidence="1">
    <location>
        <begin position="119"/>
        <end position="142"/>
    </location>
</feature>
<keyword evidence="1" id="KW-1133">Transmembrane helix</keyword>
<feature type="transmembrane region" description="Helical" evidence="1">
    <location>
        <begin position="21"/>
        <end position="42"/>
    </location>
</feature>
<accession>A0A930UXQ2</accession>
<feature type="transmembrane region" description="Helical" evidence="1">
    <location>
        <begin position="223"/>
        <end position="246"/>
    </location>
</feature>
<evidence type="ECO:0000313" key="3">
    <source>
        <dbReference type="Proteomes" id="UP000656804"/>
    </source>
</evidence>
<evidence type="ECO:0000256" key="1">
    <source>
        <dbReference type="SAM" id="Phobius"/>
    </source>
</evidence>
<organism evidence="2 3">
    <name type="scientific">Nocardioides acrostichi</name>
    <dbReference type="NCBI Taxonomy" id="2784339"/>
    <lineage>
        <taxon>Bacteria</taxon>
        <taxon>Bacillati</taxon>
        <taxon>Actinomycetota</taxon>
        <taxon>Actinomycetes</taxon>
        <taxon>Propionibacteriales</taxon>
        <taxon>Nocardioidaceae</taxon>
        <taxon>Nocardioides</taxon>
    </lineage>
</organism>
<name>A0A930UXQ2_9ACTN</name>
<feature type="transmembrane region" description="Helical" evidence="1">
    <location>
        <begin position="54"/>
        <end position="75"/>
    </location>
</feature>
<dbReference type="Pfam" id="PF06182">
    <property type="entry name" value="ABC2_membrane_6"/>
    <property type="match status" value="1"/>
</dbReference>
<feature type="transmembrane region" description="Helical" evidence="1">
    <location>
        <begin position="176"/>
        <end position="203"/>
    </location>
</feature>
<feature type="transmembrane region" description="Helical" evidence="1">
    <location>
        <begin position="148"/>
        <end position="169"/>
    </location>
</feature>
<dbReference type="AlphaFoldDB" id="A0A930UXQ2"/>
<dbReference type="Proteomes" id="UP000656804">
    <property type="component" value="Unassembled WGS sequence"/>
</dbReference>
<dbReference type="InterPro" id="IPR010390">
    <property type="entry name" value="ABC-2_transporter-like"/>
</dbReference>
<gene>
    <name evidence="2" type="ORF">ISG29_04760</name>
</gene>
<keyword evidence="3" id="KW-1185">Reference proteome</keyword>
<evidence type="ECO:0000313" key="2">
    <source>
        <dbReference type="EMBL" id="MBF4160990.1"/>
    </source>
</evidence>
<keyword evidence="1" id="KW-0812">Transmembrane</keyword>
<reference evidence="2" key="1">
    <citation type="submission" date="2020-11" db="EMBL/GenBank/DDBJ databases">
        <title>Nocardioides sp. CBS4Y-1, whole genome shotgun sequence.</title>
        <authorList>
            <person name="Tuo L."/>
        </authorList>
    </citation>
    <scope>NUCLEOTIDE SEQUENCE</scope>
    <source>
        <strain evidence="2">CBS4Y-1</strain>
    </source>
</reference>
<dbReference type="PANTHER" id="PTHR36832">
    <property type="entry name" value="SLR1174 PROTEIN-RELATED"/>
    <property type="match status" value="1"/>
</dbReference>
<comment type="caution">
    <text evidence="2">The sequence shown here is derived from an EMBL/GenBank/DDBJ whole genome shotgun (WGS) entry which is preliminary data.</text>
</comment>
<dbReference type="PANTHER" id="PTHR36832:SF2">
    <property type="entry name" value="INTEGRAL MEMBRANE PROTEIN"/>
    <property type="match status" value="1"/>
</dbReference>
<dbReference type="EMBL" id="JADIVZ010000001">
    <property type="protein sequence ID" value="MBF4160990.1"/>
    <property type="molecule type" value="Genomic_DNA"/>
</dbReference>